<feature type="transmembrane region" description="Helical" evidence="3">
    <location>
        <begin position="232"/>
        <end position="252"/>
    </location>
</feature>
<keyword evidence="3" id="KW-0812">Transmembrane</keyword>
<keyword evidence="3" id="KW-1133">Transmembrane helix</keyword>
<evidence type="ECO:0000313" key="6">
    <source>
        <dbReference type="Proteomes" id="UP000054558"/>
    </source>
</evidence>
<proteinExistence type="inferred from homology"/>
<reference evidence="5 6" key="1">
    <citation type="journal article" date="2014" name="Nat. Commun.">
        <title>Klebsormidium flaccidum genome reveals primary factors for plant terrestrial adaptation.</title>
        <authorList>
            <person name="Hori K."/>
            <person name="Maruyama F."/>
            <person name="Fujisawa T."/>
            <person name="Togashi T."/>
            <person name="Yamamoto N."/>
            <person name="Seo M."/>
            <person name="Sato S."/>
            <person name="Yamada T."/>
            <person name="Mori H."/>
            <person name="Tajima N."/>
            <person name="Moriyama T."/>
            <person name="Ikeuchi M."/>
            <person name="Watanabe M."/>
            <person name="Wada H."/>
            <person name="Kobayashi K."/>
            <person name="Saito M."/>
            <person name="Masuda T."/>
            <person name="Sasaki-Sekimoto Y."/>
            <person name="Mashiguchi K."/>
            <person name="Awai K."/>
            <person name="Shimojima M."/>
            <person name="Masuda S."/>
            <person name="Iwai M."/>
            <person name="Nobusawa T."/>
            <person name="Narise T."/>
            <person name="Kondo S."/>
            <person name="Saito H."/>
            <person name="Sato R."/>
            <person name="Murakawa M."/>
            <person name="Ihara Y."/>
            <person name="Oshima-Yamada Y."/>
            <person name="Ohtaka K."/>
            <person name="Satoh M."/>
            <person name="Sonobe K."/>
            <person name="Ishii M."/>
            <person name="Ohtani R."/>
            <person name="Kanamori-Sato M."/>
            <person name="Honoki R."/>
            <person name="Miyazaki D."/>
            <person name="Mochizuki H."/>
            <person name="Umetsu J."/>
            <person name="Higashi K."/>
            <person name="Shibata D."/>
            <person name="Kamiya Y."/>
            <person name="Sato N."/>
            <person name="Nakamura Y."/>
            <person name="Tabata S."/>
            <person name="Ida S."/>
            <person name="Kurokawa K."/>
            <person name="Ohta H."/>
        </authorList>
    </citation>
    <scope>NUCLEOTIDE SEQUENCE [LARGE SCALE GENOMIC DNA]</scope>
    <source>
        <strain evidence="5 6">NIES-2285</strain>
    </source>
</reference>
<evidence type="ECO:0000256" key="2">
    <source>
        <dbReference type="SAM" id="MobiDB-lite"/>
    </source>
</evidence>
<evidence type="ECO:0000259" key="4">
    <source>
        <dbReference type="Pfam" id="PF04116"/>
    </source>
</evidence>
<feature type="compositionally biased region" description="Polar residues" evidence="2">
    <location>
        <begin position="142"/>
        <end position="176"/>
    </location>
</feature>
<feature type="domain" description="Fatty acid hydroxylase" evidence="4">
    <location>
        <begin position="235"/>
        <end position="369"/>
    </location>
</feature>
<dbReference type="GO" id="GO:0008610">
    <property type="term" value="P:lipid biosynthetic process"/>
    <property type="evidence" value="ECO:0007669"/>
    <property type="project" value="InterPro"/>
</dbReference>
<dbReference type="GO" id="GO:0016491">
    <property type="term" value="F:oxidoreductase activity"/>
    <property type="evidence" value="ECO:0007669"/>
    <property type="project" value="InterPro"/>
</dbReference>
<dbReference type="InterPro" id="IPR006694">
    <property type="entry name" value="Fatty_acid_hydroxylase"/>
</dbReference>
<dbReference type="Proteomes" id="UP000054558">
    <property type="component" value="Unassembled WGS sequence"/>
</dbReference>
<organism evidence="5 6">
    <name type="scientific">Klebsormidium nitens</name>
    <name type="common">Green alga</name>
    <name type="synonym">Ulothrix nitens</name>
    <dbReference type="NCBI Taxonomy" id="105231"/>
    <lineage>
        <taxon>Eukaryota</taxon>
        <taxon>Viridiplantae</taxon>
        <taxon>Streptophyta</taxon>
        <taxon>Klebsormidiophyceae</taxon>
        <taxon>Klebsormidiales</taxon>
        <taxon>Klebsormidiaceae</taxon>
        <taxon>Klebsormidium</taxon>
    </lineage>
</organism>
<feature type="transmembrane region" description="Helical" evidence="3">
    <location>
        <begin position="273"/>
        <end position="299"/>
    </location>
</feature>
<protein>
    <submittedName>
        <fullName evidence="5">Fatty acid hydroxylase</fullName>
    </submittedName>
</protein>
<comment type="similarity">
    <text evidence="1">Belongs to the sterol desaturase family.</text>
</comment>
<sequence>MAFARASATSSPPIQLFDKQRRHQLNIEAALGIADRSPLSCNKRVVETSFIALRSQGRPQCIVRQTLKICPTPCIAVQRQPLSGETLQKGTRRGFGNPLPQKQLSSGRPGSSLRALSLSEASVELLDPSEFLAAESPNSFLDESEATMQSEEQSNLGRSQELGAQSAASRTFSKENVGQKAEDKKTESWVPRRLDEAAVHFLKQPSVLLSLAAIAAVAAARSRFPWRLADGPVIVIMAAWWAFFEWFLHAKLLHSNYNWFGRGIHKRHHEAPFHHVSIDGLDLVAISLVGFAGFCFALFGKSPLALTGTLTVYTMGLVYEWTHYLVHTKVPMRSYIGSMIKRAHVSHHLKDQRYWLSFTCPPIDVLMGTTPEGGQGVTPVT</sequence>
<dbReference type="STRING" id="105231.A0A1Y1I393"/>
<dbReference type="AlphaFoldDB" id="A0A1Y1I393"/>
<evidence type="ECO:0000256" key="1">
    <source>
        <dbReference type="ARBA" id="ARBA00009324"/>
    </source>
</evidence>
<feature type="region of interest" description="Disordered" evidence="2">
    <location>
        <begin position="142"/>
        <end position="187"/>
    </location>
</feature>
<evidence type="ECO:0000313" key="5">
    <source>
        <dbReference type="EMBL" id="GAQ85400.1"/>
    </source>
</evidence>
<dbReference type="GO" id="GO:0005506">
    <property type="term" value="F:iron ion binding"/>
    <property type="evidence" value="ECO:0007669"/>
    <property type="project" value="InterPro"/>
</dbReference>
<keyword evidence="6" id="KW-1185">Reference proteome</keyword>
<keyword evidence="3" id="KW-0472">Membrane</keyword>
<feature type="region of interest" description="Disordered" evidence="2">
    <location>
        <begin position="85"/>
        <end position="112"/>
    </location>
</feature>
<evidence type="ECO:0000256" key="3">
    <source>
        <dbReference type="SAM" id="Phobius"/>
    </source>
</evidence>
<accession>A0A1Y1I393</accession>
<dbReference type="Pfam" id="PF04116">
    <property type="entry name" value="FA_hydroxylase"/>
    <property type="match status" value="1"/>
</dbReference>
<name>A0A1Y1I393_KLENI</name>
<dbReference type="EMBL" id="DF237182">
    <property type="protein sequence ID" value="GAQ85400.1"/>
    <property type="molecule type" value="Genomic_DNA"/>
</dbReference>
<feature type="compositionally biased region" description="Polar residues" evidence="2">
    <location>
        <begin position="100"/>
        <end position="109"/>
    </location>
</feature>
<dbReference type="OrthoDB" id="539959at2759"/>
<gene>
    <name evidence="5" type="ORF">KFL_002330100</name>
</gene>